<evidence type="ECO:0000256" key="1">
    <source>
        <dbReference type="SAM" id="Coils"/>
    </source>
</evidence>
<proteinExistence type="predicted"/>
<keyword evidence="3" id="KW-1185">Reference proteome</keyword>
<comment type="caution">
    <text evidence="2">The sequence shown here is derived from an EMBL/GenBank/DDBJ whole genome shotgun (WGS) entry which is preliminary data.</text>
</comment>
<dbReference type="GO" id="GO:0003677">
    <property type="term" value="F:DNA binding"/>
    <property type="evidence" value="ECO:0007669"/>
    <property type="project" value="InterPro"/>
</dbReference>
<dbReference type="Gene3D" id="3.30.930.30">
    <property type="match status" value="1"/>
</dbReference>
<protein>
    <recommendedName>
        <fullName evidence="4">Plasmid recombination enzyme</fullName>
    </recommendedName>
</protein>
<feature type="coiled-coil region" evidence="1">
    <location>
        <begin position="209"/>
        <end position="236"/>
    </location>
</feature>
<organism evidence="2 3">
    <name type="scientific">Sphingomonas parapaucimobilis NBRC 15100</name>
    <dbReference type="NCBI Taxonomy" id="1219049"/>
    <lineage>
        <taxon>Bacteria</taxon>
        <taxon>Pseudomonadati</taxon>
        <taxon>Pseudomonadota</taxon>
        <taxon>Alphaproteobacteria</taxon>
        <taxon>Sphingomonadales</taxon>
        <taxon>Sphingomonadaceae</taxon>
        <taxon>Sphingomonas</taxon>
    </lineage>
</organism>
<dbReference type="AlphaFoldDB" id="A0A0A1W9U8"/>
<name>A0A0A1W9U8_9SPHN</name>
<dbReference type="eggNOG" id="COG1196">
    <property type="taxonomic scope" value="Bacteria"/>
</dbReference>
<dbReference type="Proteomes" id="UP000032305">
    <property type="component" value="Unassembled WGS sequence"/>
</dbReference>
<accession>A0A0A1W9U8</accession>
<evidence type="ECO:0000313" key="3">
    <source>
        <dbReference type="Proteomes" id="UP000032305"/>
    </source>
</evidence>
<sequence>MAKHYGVLTFDNRGPIKSWERMTSIQRHNARAEELPHCDPEAPEPEFLKGSERLVEDAQCELCSRGLDPQALRANGVIAHEVILTASHEYFAQGDEAERDRRLWHWVARAYLAAIKIWRKVTIVQMVLHLDEYTPHIHVVLMPLVKKVFGRRPDDGERWTLNGREITGPGEFQRAHDEYATEMKPLGLERGVSGSGRKYRPFAEKAAEMDEQCKRAAAAEADAVKAREESEKAEQARAAQWADEFDRLKRDRLELEEGQRLLKVEQAKVRADMLRQEVTRRALASKEANLTKMSAQLAASHDKAAAALAEADRIRVEAQRALAAALKVRAHADTLMALANDMETARVIQARDAVRAQADCVDEALEDADLGNQLTLLDRIRPRAR</sequence>
<dbReference type="RefSeq" id="WP_042489537.1">
    <property type="nucleotide sequence ID" value="NZ_BBPI01000070.1"/>
</dbReference>
<dbReference type="GO" id="GO:0006310">
    <property type="term" value="P:DNA recombination"/>
    <property type="evidence" value="ECO:0007669"/>
    <property type="project" value="InterPro"/>
</dbReference>
<reference evidence="2 3" key="1">
    <citation type="submission" date="2014-11" db="EMBL/GenBank/DDBJ databases">
        <title>Whole genome shotgun sequence of Sphingomonas parapaucimobilis NBRC 15100.</title>
        <authorList>
            <person name="Katano-Makiyama Y."/>
            <person name="Hosoyama A."/>
            <person name="Hashimoto M."/>
            <person name="Hosoyama Y."/>
            <person name="Noguchi M."/>
            <person name="Numata M."/>
            <person name="Tsuchikane K."/>
            <person name="Hirakata S."/>
            <person name="Uohara A."/>
            <person name="Shimodaira J."/>
            <person name="Ohji S."/>
            <person name="Ichikawa N."/>
            <person name="Kimura A."/>
            <person name="Yamazoe A."/>
            <person name="Fujita N."/>
        </authorList>
    </citation>
    <scope>NUCLEOTIDE SEQUENCE [LARGE SCALE GENOMIC DNA]</scope>
    <source>
        <strain evidence="2 3">NBRC 15100</strain>
    </source>
</reference>
<gene>
    <name evidence="2" type="ORF">SP5_070_00500</name>
</gene>
<evidence type="ECO:0008006" key="4">
    <source>
        <dbReference type="Google" id="ProtNLM"/>
    </source>
</evidence>
<dbReference type="OrthoDB" id="7586183at2"/>
<keyword evidence="1" id="KW-0175">Coiled coil</keyword>
<dbReference type="InterPro" id="IPR001668">
    <property type="entry name" value="Mob_Pre"/>
</dbReference>
<dbReference type="Pfam" id="PF01076">
    <property type="entry name" value="Mob_Pre"/>
    <property type="match status" value="1"/>
</dbReference>
<dbReference type="EMBL" id="BBPI01000070">
    <property type="protein sequence ID" value="GAM01967.1"/>
    <property type="molecule type" value="Genomic_DNA"/>
</dbReference>
<evidence type="ECO:0000313" key="2">
    <source>
        <dbReference type="EMBL" id="GAM01967.1"/>
    </source>
</evidence>
<dbReference type="CDD" id="cd17242">
    <property type="entry name" value="MobM_relaxase"/>
    <property type="match status" value="1"/>
</dbReference>